<name>A0A2G9HUH3_9LAMI</name>
<gene>
    <name evidence="2" type="ORF">CDL12_06144</name>
</gene>
<proteinExistence type="predicted"/>
<organism evidence="2 3">
    <name type="scientific">Handroanthus impetiginosus</name>
    <dbReference type="NCBI Taxonomy" id="429701"/>
    <lineage>
        <taxon>Eukaryota</taxon>
        <taxon>Viridiplantae</taxon>
        <taxon>Streptophyta</taxon>
        <taxon>Embryophyta</taxon>
        <taxon>Tracheophyta</taxon>
        <taxon>Spermatophyta</taxon>
        <taxon>Magnoliopsida</taxon>
        <taxon>eudicotyledons</taxon>
        <taxon>Gunneridae</taxon>
        <taxon>Pentapetalae</taxon>
        <taxon>asterids</taxon>
        <taxon>lamiids</taxon>
        <taxon>Lamiales</taxon>
        <taxon>Bignoniaceae</taxon>
        <taxon>Crescentiina</taxon>
        <taxon>Tabebuia alliance</taxon>
        <taxon>Handroanthus</taxon>
    </lineage>
</organism>
<feature type="domain" description="Putative plant transposon protein" evidence="1">
    <location>
        <begin position="58"/>
        <end position="240"/>
    </location>
</feature>
<evidence type="ECO:0000313" key="3">
    <source>
        <dbReference type="Proteomes" id="UP000231279"/>
    </source>
</evidence>
<dbReference type="AlphaFoldDB" id="A0A2G9HUH3"/>
<dbReference type="Proteomes" id="UP000231279">
    <property type="component" value="Unassembled WGS sequence"/>
</dbReference>
<dbReference type="Pfam" id="PF20167">
    <property type="entry name" value="Transposase_32"/>
    <property type="match status" value="1"/>
</dbReference>
<reference evidence="3" key="1">
    <citation type="journal article" date="2018" name="Gigascience">
        <title>Genome assembly of the Pink Ipe (Handroanthus impetiginosus, Bignoniaceae), a highly valued, ecologically keystone Neotropical timber forest tree.</title>
        <authorList>
            <person name="Silva-Junior O.B."/>
            <person name="Grattapaglia D."/>
            <person name="Novaes E."/>
            <person name="Collevatti R.G."/>
        </authorList>
    </citation>
    <scope>NUCLEOTIDE SEQUENCE [LARGE SCALE GENOMIC DNA]</scope>
    <source>
        <strain evidence="3">cv. UFG-1</strain>
    </source>
</reference>
<dbReference type="InterPro" id="IPR046796">
    <property type="entry name" value="Transposase_32_dom"/>
</dbReference>
<keyword evidence="3" id="KW-1185">Reference proteome</keyword>
<sequence>MSGIRSSKHRQTDITSTSQGFDRRRFISQKAKDYYNGRLLDRAIIKEKDIKGIDEIAERRHWEEFINDPGIAKKTLVKEFYANLKFTDQQYHAVTVRGKSVNFSARTINSLFGTSSINTPGELQEFLANHPLLDTVCELICRDDPQWTLSRLNEPIHFSYTKLTIAADHWLRFVSDRLLLTTYTSEVTKERVVMIFAILTDVPFDIGQFLHKSIWKSVMGGLSVCLYHPSLITALCARTGLERHPGDELLQSDSMIADEGHQLRLRQEQQFAHQQQWWVLWADQMNVSISNHLHYPSDELADPPSVDMENE</sequence>
<protein>
    <recommendedName>
        <fullName evidence="1">Putative plant transposon protein domain-containing protein</fullName>
    </recommendedName>
</protein>
<evidence type="ECO:0000313" key="2">
    <source>
        <dbReference type="EMBL" id="PIN21161.1"/>
    </source>
</evidence>
<dbReference type="EMBL" id="NKXS01000995">
    <property type="protein sequence ID" value="PIN21161.1"/>
    <property type="molecule type" value="Genomic_DNA"/>
</dbReference>
<accession>A0A2G9HUH3</accession>
<evidence type="ECO:0000259" key="1">
    <source>
        <dbReference type="Pfam" id="PF20167"/>
    </source>
</evidence>
<comment type="caution">
    <text evidence="2">The sequence shown here is derived from an EMBL/GenBank/DDBJ whole genome shotgun (WGS) entry which is preliminary data.</text>
</comment>